<name>A0A3D0WC86_9SPHN</name>
<organism evidence="2 3">
    <name type="scientific">Sphingomonas bacterium</name>
    <dbReference type="NCBI Taxonomy" id="1895847"/>
    <lineage>
        <taxon>Bacteria</taxon>
        <taxon>Pseudomonadati</taxon>
        <taxon>Pseudomonadota</taxon>
        <taxon>Alphaproteobacteria</taxon>
        <taxon>Sphingomonadales</taxon>
        <taxon>Sphingomonadaceae</taxon>
        <taxon>Sphingomonas</taxon>
    </lineage>
</organism>
<protein>
    <submittedName>
        <fullName evidence="2">Methyltransferase</fullName>
    </submittedName>
</protein>
<feature type="domain" description="Methyltransferase" evidence="1">
    <location>
        <begin position="47"/>
        <end position="140"/>
    </location>
</feature>
<gene>
    <name evidence="2" type="ORF">DEP91_05340</name>
</gene>
<proteinExistence type="predicted"/>
<dbReference type="SUPFAM" id="SSF53335">
    <property type="entry name" value="S-adenosyl-L-methionine-dependent methyltransferases"/>
    <property type="match status" value="1"/>
</dbReference>
<evidence type="ECO:0000313" key="3">
    <source>
        <dbReference type="Proteomes" id="UP000262699"/>
    </source>
</evidence>
<sequence>MRPITLDGFDAKFAASSDPWSTFTNHDEAVKRRAILHALGPGPIGRVLELAAGNGSNSAAIAPRARRLDATEATESGTALVADALADAAPRARAMRLAVPGRFPRPRYDAVVVAELLYYLTSLQMRRTAHDVATALRPGGTLVLAHHRIDFPDFAQKAAGIQTRFLVATGREWRVRAVRRTGHWVVVSATLTPKRAAQ</sequence>
<dbReference type="Pfam" id="PF13649">
    <property type="entry name" value="Methyltransf_25"/>
    <property type="match status" value="1"/>
</dbReference>
<dbReference type="Gene3D" id="3.40.50.150">
    <property type="entry name" value="Vaccinia Virus protein VP39"/>
    <property type="match status" value="1"/>
</dbReference>
<evidence type="ECO:0000313" key="2">
    <source>
        <dbReference type="EMBL" id="HCB75584.1"/>
    </source>
</evidence>
<dbReference type="GO" id="GO:0032259">
    <property type="term" value="P:methylation"/>
    <property type="evidence" value="ECO:0007669"/>
    <property type="project" value="UniProtKB-KW"/>
</dbReference>
<dbReference type="GO" id="GO:0008168">
    <property type="term" value="F:methyltransferase activity"/>
    <property type="evidence" value="ECO:0007669"/>
    <property type="project" value="UniProtKB-KW"/>
</dbReference>
<dbReference type="AlphaFoldDB" id="A0A3D0WC86"/>
<dbReference type="Proteomes" id="UP000262699">
    <property type="component" value="Unassembled WGS sequence"/>
</dbReference>
<evidence type="ECO:0000259" key="1">
    <source>
        <dbReference type="Pfam" id="PF13649"/>
    </source>
</evidence>
<comment type="caution">
    <text evidence="2">The sequence shown here is derived from an EMBL/GenBank/DDBJ whole genome shotgun (WGS) entry which is preliminary data.</text>
</comment>
<dbReference type="InterPro" id="IPR029063">
    <property type="entry name" value="SAM-dependent_MTases_sf"/>
</dbReference>
<keyword evidence="2" id="KW-0808">Transferase</keyword>
<reference evidence="2 3" key="1">
    <citation type="journal article" date="2018" name="Nat. Biotechnol.">
        <title>A standardized bacterial taxonomy based on genome phylogeny substantially revises the tree of life.</title>
        <authorList>
            <person name="Parks D.H."/>
            <person name="Chuvochina M."/>
            <person name="Waite D.W."/>
            <person name="Rinke C."/>
            <person name="Skarshewski A."/>
            <person name="Chaumeil P.A."/>
            <person name="Hugenholtz P."/>
        </authorList>
    </citation>
    <scope>NUCLEOTIDE SEQUENCE [LARGE SCALE GENOMIC DNA]</scope>
    <source>
        <strain evidence="2">UBA9015</strain>
    </source>
</reference>
<dbReference type="InterPro" id="IPR041698">
    <property type="entry name" value="Methyltransf_25"/>
</dbReference>
<accession>A0A3D0WC86</accession>
<keyword evidence="2" id="KW-0489">Methyltransferase</keyword>
<dbReference type="EMBL" id="DOYJ01000151">
    <property type="protein sequence ID" value="HCB75584.1"/>
    <property type="molecule type" value="Genomic_DNA"/>
</dbReference>